<evidence type="ECO:0000256" key="7">
    <source>
        <dbReference type="SAM" id="MobiDB-lite"/>
    </source>
</evidence>
<evidence type="ECO:0000256" key="1">
    <source>
        <dbReference type="ARBA" id="ARBA00011079"/>
    </source>
</evidence>
<dbReference type="GO" id="GO:0006508">
    <property type="term" value="P:proteolysis"/>
    <property type="evidence" value="ECO:0007669"/>
    <property type="project" value="UniProtKB-KW"/>
</dbReference>
<dbReference type="GO" id="GO:0070008">
    <property type="term" value="F:serine-type exopeptidase activity"/>
    <property type="evidence" value="ECO:0007669"/>
    <property type="project" value="InterPro"/>
</dbReference>
<evidence type="ECO:0000313" key="8">
    <source>
        <dbReference type="EMBL" id="KAI1728812.1"/>
    </source>
</evidence>
<dbReference type="Proteomes" id="UP001201812">
    <property type="component" value="Unassembled WGS sequence"/>
</dbReference>
<keyword evidence="6" id="KW-0175">Coiled coil</keyword>
<dbReference type="PANTHER" id="PTHR11010:SF117">
    <property type="entry name" value="SERINE PROTEASE 16"/>
    <property type="match status" value="1"/>
</dbReference>
<keyword evidence="3" id="KW-0732">Signal</keyword>
<comment type="similarity">
    <text evidence="1">Belongs to the peptidase S28 family.</text>
</comment>
<dbReference type="GO" id="GO:0004180">
    <property type="term" value="F:carboxypeptidase activity"/>
    <property type="evidence" value="ECO:0007669"/>
    <property type="project" value="UniProtKB-KW"/>
</dbReference>
<protein>
    <submittedName>
        <fullName evidence="8">Serine carboxypeptidase s28 domain-containing protein</fullName>
    </submittedName>
</protein>
<sequence length="1340" mass="151658">MGYQKVWCRLFGVGKFGVGKFGVRKFGVGKFGVGKFGVGKFGVGKFGVGKFGVGKFGVRKFGVGKFGVGKFGVRKFGVGKFGVDFLVSESLVSESLVSESLVSESLVSESLVSESLVFESLVSERLVSESSVSESLVSESVVFESLVSESLVSESLVSESLVSESLVSESLVSESLVSESLVSESLVSESLCTLTISADEGTPPFRLSFAPAGLPLFGKVPNYSSTANTAKELEKEPAEQPADSDYEKFFDQDQDHFDSDNKNTFKQRYFVNKQWKSSTNGAVHFLFLEGEDTATSDRVADATLPHNALAKDVGATVWSLEHRWRGKSQPYKRTFAINLASSLSTAQAIEDIVTFINATNKNSGEKNPKWVLFGSNYGAVLALWFRQKYPSITIGAVADSPAIQPTTDFYQFESFIEQSYANYSYECWHGIKFSAIAIRNEIQYEGGVNRLNNELKLQPFIDDSSVDYKSLQNLHHNLIQLFELPVVYNKVNIGPFANCCGIDDVCKIMSNETVQDIDRVYLLAQMLYTGIHGNYSKFPGLDNSYELMVQYLNNTAHPSSDTDQPTARSWLWQQCHEFGQFISTDNGRGLFSATVPNDYFIALCTDAFGTKLYSYTSDTLKDAVMNTTISFNTSQIYSGKNALIFYGARDPLRLLGVKTTSDSSSVLHVIDEVGRNAILRPPYKNEPWKLGFARRNVLNMRVKRWVTGKGIAQLFEHSEIAHAIDESAEDVQLPEIKNMLGSLDYENSGAFISVPHPETPKRIKRADHSNLFRGSVTFAKQLSRAAKRFSQHQKENGNTNAACRTKRALETLYIVQDVDHFDQKSNLKFIQRYFKNAAFQRDLDAPRFLMTGGEVMIDWTYVDDDLFHYYRWAKDFKAVMYALEHRFFGYSSPFSNTTVSSLRFLTTEQVLGDMAVFVNTMNVAENNTAPKWILFGGSYAGNLVSAFRVRYPDLSLGGVVSSAPLQAKTDIFEYMQMVEQDVRKYGQTYCPSALRSYYAWMRTNLNSKRGRMAIKEALCLPNHWDENYIDENDAQLFIAELVYAVDEVMQLDNEKHDIINWMCQDLKQFIYERNAKKQKRFKMPALEAELQRNKFHGVLRGNGTGWTIVKPDDRNDYYEHDSNYTDEDDSQPSRYSDSEEGEPEVICPEECDSLCREPVSYNRLLAGLQNIYRDFTYDVYWDRFGYTNEARLWLWITCTQWGFAHSTNYGYNVFESGLPVNYVINLCGDVFGQEFSRDRIDEGVRLTNLAYGGQNRYRGRSVVFVNHSEDPWSALGVSQPVYPKYYRNTTTITVEGTTHCSDMFREYEHDVQRLKEARKTVKKQIVRWIRRSKGASVTAP</sequence>
<dbReference type="Gene3D" id="3.40.50.1820">
    <property type="entry name" value="alpha/beta hydrolase"/>
    <property type="match status" value="3"/>
</dbReference>
<name>A0AAD4RDF1_9BILA</name>
<evidence type="ECO:0000256" key="4">
    <source>
        <dbReference type="ARBA" id="ARBA00022801"/>
    </source>
</evidence>
<keyword evidence="8" id="KW-0121">Carboxypeptidase</keyword>
<organism evidence="8 9">
    <name type="scientific">Ditylenchus destructor</name>
    <dbReference type="NCBI Taxonomy" id="166010"/>
    <lineage>
        <taxon>Eukaryota</taxon>
        <taxon>Metazoa</taxon>
        <taxon>Ecdysozoa</taxon>
        <taxon>Nematoda</taxon>
        <taxon>Chromadorea</taxon>
        <taxon>Rhabditida</taxon>
        <taxon>Tylenchina</taxon>
        <taxon>Tylenchomorpha</taxon>
        <taxon>Sphaerularioidea</taxon>
        <taxon>Anguinidae</taxon>
        <taxon>Anguininae</taxon>
        <taxon>Ditylenchus</taxon>
    </lineage>
</organism>
<dbReference type="EMBL" id="JAKKPZ010000001">
    <property type="protein sequence ID" value="KAI1728812.1"/>
    <property type="molecule type" value="Genomic_DNA"/>
</dbReference>
<feature type="region of interest" description="Disordered" evidence="7">
    <location>
        <begin position="1117"/>
        <end position="1144"/>
    </location>
</feature>
<dbReference type="InterPro" id="IPR042269">
    <property type="entry name" value="Ser_carbopepase_S28_SKS"/>
</dbReference>
<keyword evidence="2" id="KW-0645">Protease</keyword>
<evidence type="ECO:0000256" key="6">
    <source>
        <dbReference type="SAM" id="Coils"/>
    </source>
</evidence>
<dbReference type="InterPro" id="IPR029058">
    <property type="entry name" value="AB_hydrolase_fold"/>
</dbReference>
<accession>A0AAD4RDF1</accession>
<dbReference type="Gene3D" id="1.20.120.980">
    <property type="entry name" value="Serine carboxypeptidase S28, SKS domain"/>
    <property type="match status" value="1"/>
</dbReference>
<comment type="caution">
    <text evidence="8">The sequence shown here is derived from an EMBL/GenBank/DDBJ whole genome shotgun (WGS) entry which is preliminary data.</text>
</comment>
<dbReference type="PANTHER" id="PTHR11010">
    <property type="entry name" value="PROTEASE S28 PRO-X CARBOXYPEPTIDASE-RELATED"/>
    <property type="match status" value="1"/>
</dbReference>
<evidence type="ECO:0000313" key="9">
    <source>
        <dbReference type="Proteomes" id="UP001201812"/>
    </source>
</evidence>
<reference evidence="8" key="1">
    <citation type="submission" date="2022-01" db="EMBL/GenBank/DDBJ databases">
        <title>Genome Sequence Resource for Two Populations of Ditylenchus destructor, the Migratory Endoparasitic Phytonematode.</title>
        <authorList>
            <person name="Zhang H."/>
            <person name="Lin R."/>
            <person name="Xie B."/>
        </authorList>
    </citation>
    <scope>NUCLEOTIDE SEQUENCE</scope>
    <source>
        <strain evidence="8">BazhouSP</strain>
    </source>
</reference>
<dbReference type="InterPro" id="IPR008758">
    <property type="entry name" value="Peptidase_S28"/>
</dbReference>
<evidence type="ECO:0000256" key="2">
    <source>
        <dbReference type="ARBA" id="ARBA00022670"/>
    </source>
</evidence>
<keyword evidence="5" id="KW-0325">Glycoprotein</keyword>
<keyword evidence="4" id="KW-0378">Hydrolase</keyword>
<keyword evidence="9" id="KW-1185">Reference proteome</keyword>
<proteinExistence type="inferred from homology"/>
<gene>
    <name evidence="8" type="ORF">DdX_01015</name>
</gene>
<dbReference type="Pfam" id="PF05577">
    <property type="entry name" value="Peptidase_S28"/>
    <property type="match status" value="3"/>
</dbReference>
<evidence type="ECO:0000256" key="3">
    <source>
        <dbReference type="ARBA" id="ARBA00022729"/>
    </source>
</evidence>
<evidence type="ECO:0000256" key="5">
    <source>
        <dbReference type="ARBA" id="ARBA00023180"/>
    </source>
</evidence>
<dbReference type="SUPFAM" id="SSF53474">
    <property type="entry name" value="alpha/beta-Hydrolases"/>
    <property type="match status" value="2"/>
</dbReference>
<dbReference type="GO" id="GO:0008239">
    <property type="term" value="F:dipeptidyl-peptidase activity"/>
    <property type="evidence" value="ECO:0007669"/>
    <property type="project" value="TreeGrafter"/>
</dbReference>
<feature type="coiled-coil region" evidence="6">
    <location>
        <begin position="1304"/>
        <end position="1331"/>
    </location>
</feature>